<dbReference type="EMBL" id="BARV01042302">
    <property type="protein sequence ID" value="GAI47219.1"/>
    <property type="molecule type" value="Genomic_DNA"/>
</dbReference>
<gene>
    <name evidence="1" type="ORF">S06H3_63676</name>
</gene>
<proteinExistence type="predicted"/>
<comment type="caution">
    <text evidence="1">The sequence shown here is derived from an EMBL/GenBank/DDBJ whole genome shotgun (WGS) entry which is preliminary data.</text>
</comment>
<organism evidence="1">
    <name type="scientific">marine sediment metagenome</name>
    <dbReference type="NCBI Taxonomy" id="412755"/>
    <lineage>
        <taxon>unclassified sequences</taxon>
        <taxon>metagenomes</taxon>
        <taxon>ecological metagenomes</taxon>
    </lineage>
</organism>
<reference evidence="1" key="1">
    <citation type="journal article" date="2014" name="Front. Microbiol.">
        <title>High frequency of phylogenetically diverse reductive dehalogenase-homologous genes in deep subseafloor sedimentary metagenomes.</title>
        <authorList>
            <person name="Kawai M."/>
            <person name="Futagami T."/>
            <person name="Toyoda A."/>
            <person name="Takaki Y."/>
            <person name="Nishi S."/>
            <person name="Hori S."/>
            <person name="Arai W."/>
            <person name="Tsubouchi T."/>
            <person name="Morono Y."/>
            <person name="Uchiyama I."/>
            <person name="Ito T."/>
            <person name="Fujiyama A."/>
            <person name="Inagaki F."/>
            <person name="Takami H."/>
        </authorList>
    </citation>
    <scope>NUCLEOTIDE SEQUENCE</scope>
    <source>
        <strain evidence="1">Expedition CK06-06</strain>
    </source>
</reference>
<dbReference type="AlphaFoldDB" id="X1QVA5"/>
<sequence>PLGLPNFFSLSELVYALGNCCFLIEEIDCYCSPYQISDNFAAIIQRGRHKNIKLIGITQRPFGIHRLLTSQAKEIYIFNTNEPRDREYLRILLGQEIDSKLDALKQFEYVHWQDGKEGLEIGKA</sequence>
<protein>
    <recommendedName>
        <fullName evidence="2">Zona occludens toxin N-terminal domain-containing protein</fullName>
    </recommendedName>
</protein>
<dbReference type="InterPro" id="IPR027417">
    <property type="entry name" value="P-loop_NTPase"/>
</dbReference>
<evidence type="ECO:0008006" key="2">
    <source>
        <dbReference type="Google" id="ProtNLM"/>
    </source>
</evidence>
<dbReference type="Gene3D" id="3.40.50.300">
    <property type="entry name" value="P-loop containing nucleotide triphosphate hydrolases"/>
    <property type="match status" value="1"/>
</dbReference>
<accession>X1QVA5</accession>
<evidence type="ECO:0000313" key="1">
    <source>
        <dbReference type="EMBL" id="GAI47219.1"/>
    </source>
</evidence>
<dbReference type="SUPFAM" id="SSF52540">
    <property type="entry name" value="P-loop containing nucleoside triphosphate hydrolases"/>
    <property type="match status" value="1"/>
</dbReference>
<feature type="non-terminal residue" evidence="1">
    <location>
        <position position="1"/>
    </location>
</feature>
<name>X1QVA5_9ZZZZ</name>